<dbReference type="Proteomes" id="UP001197378">
    <property type="component" value="Unassembled WGS sequence"/>
</dbReference>
<gene>
    <name evidence="2" type="ORF">HFQ13_04650</name>
</gene>
<protein>
    <submittedName>
        <fullName evidence="2">DUF1517 domain-containing protein</fullName>
    </submittedName>
</protein>
<organism evidence="2 3">
    <name type="scientific">Igneacidithiobacillus copahuensis</name>
    <dbReference type="NCBI Taxonomy" id="2724909"/>
    <lineage>
        <taxon>Bacteria</taxon>
        <taxon>Pseudomonadati</taxon>
        <taxon>Pseudomonadota</taxon>
        <taxon>Acidithiobacillia</taxon>
        <taxon>Acidithiobacillales</taxon>
        <taxon>Acidithiobacillaceae</taxon>
        <taxon>Igneacidithiobacillus</taxon>
    </lineage>
</organism>
<reference evidence="2" key="1">
    <citation type="journal article" date="2021" name="ISME J.">
        <title>Genomic evolution of the class Acidithiobacillia: deep-branching Proteobacteria living in extreme acidic conditions.</title>
        <authorList>
            <person name="Moya-Beltran A."/>
            <person name="Beard S."/>
            <person name="Rojas-Villalobos C."/>
            <person name="Issotta F."/>
            <person name="Gallardo Y."/>
            <person name="Ulloa R."/>
            <person name="Giaveno A."/>
            <person name="Degli Esposti M."/>
            <person name="Johnson D.B."/>
            <person name="Quatrini R."/>
        </authorList>
    </citation>
    <scope>NUCLEOTIDE SEQUENCE</scope>
    <source>
        <strain evidence="2">VAN18-1</strain>
    </source>
</reference>
<evidence type="ECO:0000313" key="2">
    <source>
        <dbReference type="EMBL" id="MBU2787506.1"/>
    </source>
</evidence>
<dbReference type="AlphaFoldDB" id="A0AAE3CJ78"/>
<dbReference type="EMBL" id="JAAXYO010000044">
    <property type="protein sequence ID" value="MBU2787506.1"/>
    <property type="molecule type" value="Genomic_DNA"/>
</dbReference>
<sequence length="118" mass="13277">MGINASLTIIAIVSIFSLVILAAVAGVVIRTFLRLERVLARAEQEVGPLLFDLKVSLAELQKIIRGGGKQLQHVEATLRYVDRELRDTVDTLTLPVQELGLWVKAARTGWRYFARRRH</sequence>
<evidence type="ECO:0000256" key="1">
    <source>
        <dbReference type="SAM" id="Phobius"/>
    </source>
</evidence>
<evidence type="ECO:0000313" key="3">
    <source>
        <dbReference type="Proteomes" id="UP001197378"/>
    </source>
</evidence>
<name>A0AAE3CJ78_9PROT</name>
<proteinExistence type="predicted"/>
<keyword evidence="1" id="KW-1133">Transmembrane helix</keyword>
<keyword evidence="1" id="KW-0472">Membrane</keyword>
<accession>A0AAE3CJ78</accession>
<comment type="caution">
    <text evidence="2">The sequence shown here is derived from an EMBL/GenBank/DDBJ whole genome shotgun (WGS) entry which is preliminary data.</text>
</comment>
<feature type="transmembrane region" description="Helical" evidence="1">
    <location>
        <begin position="6"/>
        <end position="29"/>
    </location>
</feature>
<dbReference type="RefSeq" id="WP_215873359.1">
    <property type="nucleotide sequence ID" value="NZ_JAAXYO010000044.1"/>
</dbReference>
<keyword evidence="3" id="KW-1185">Reference proteome</keyword>
<keyword evidence="1" id="KW-0812">Transmembrane</keyword>